<comment type="caution">
    <text evidence="1">The sequence shown here is derived from an EMBL/GenBank/DDBJ whole genome shotgun (WGS) entry which is preliminary data.</text>
</comment>
<dbReference type="EMBL" id="JAHESC010000003">
    <property type="protein sequence ID" value="MBT1685429.1"/>
    <property type="molecule type" value="Genomic_DNA"/>
</dbReference>
<accession>A0AAP2GBQ1</accession>
<proteinExistence type="predicted"/>
<sequence>MAVVVGDSPLKDISGTIDELVFKKYKDKTVVTRRPSRSRKKNSPLQQLSCNRFKEASRYARSVLRDPVKREHYRKLAVKLKKHCAYNVIISEYMLRISIEAKDVKAFTKGKARIVLTATKRDFKVKQVDVTLTSSTGAVLSSGQARQINRTDWVYTSNMPFSHPCILTVTAVDAFDQVSIQKIAFPLAPLSS</sequence>
<dbReference type="AlphaFoldDB" id="A0AAP2GBQ1"/>
<dbReference type="Proteomes" id="UP001319180">
    <property type="component" value="Unassembled WGS sequence"/>
</dbReference>
<evidence type="ECO:0000313" key="2">
    <source>
        <dbReference type="Proteomes" id="UP001319180"/>
    </source>
</evidence>
<reference evidence="1 2" key="1">
    <citation type="submission" date="2021-05" db="EMBL/GenBank/DDBJ databases">
        <title>A Polyphasic approach of four new species of the genus Ohtaekwangia: Ohtaekwangia histidinii sp. nov., Ohtaekwangia cretensis sp. nov., Ohtaekwangia indiensis sp. nov., Ohtaekwangia reichenbachii sp. nov. from diverse environment.</title>
        <authorList>
            <person name="Octaviana S."/>
        </authorList>
    </citation>
    <scope>NUCLEOTIDE SEQUENCE [LARGE SCALE GENOMIC DNA]</scope>
    <source>
        <strain evidence="1 2">PWU37</strain>
    </source>
</reference>
<keyword evidence="2" id="KW-1185">Reference proteome</keyword>
<name>A0AAP2GBQ1_9BACT</name>
<protein>
    <submittedName>
        <fullName evidence="1">Uncharacterized protein</fullName>
    </submittedName>
</protein>
<evidence type="ECO:0000313" key="1">
    <source>
        <dbReference type="EMBL" id="MBT1685429.1"/>
    </source>
</evidence>
<gene>
    <name evidence="1" type="ORF">KK078_02615</name>
</gene>
<dbReference type="RefSeq" id="WP_254088681.1">
    <property type="nucleotide sequence ID" value="NZ_JAHESC010000003.1"/>
</dbReference>
<organism evidence="1 2">
    <name type="scientific">Dawidia soli</name>
    <dbReference type="NCBI Taxonomy" id="2782352"/>
    <lineage>
        <taxon>Bacteria</taxon>
        <taxon>Pseudomonadati</taxon>
        <taxon>Bacteroidota</taxon>
        <taxon>Cytophagia</taxon>
        <taxon>Cytophagales</taxon>
        <taxon>Chryseotaleaceae</taxon>
        <taxon>Dawidia</taxon>
    </lineage>
</organism>